<dbReference type="Gene3D" id="3.30.70.1560">
    <property type="entry name" value="Alpha-L RNA-binding motif"/>
    <property type="match status" value="1"/>
</dbReference>
<dbReference type="Proteomes" id="UP000309016">
    <property type="component" value="Chromosome"/>
</dbReference>
<evidence type="ECO:0000313" key="6">
    <source>
        <dbReference type="EMBL" id="QCY69867.1"/>
    </source>
</evidence>
<dbReference type="InterPro" id="IPR036986">
    <property type="entry name" value="S4_RNA-bd_sf"/>
</dbReference>
<dbReference type="GO" id="GO:0003723">
    <property type="term" value="F:RNA binding"/>
    <property type="evidence" value="ECO:0007669"/>
    <property type="project" value="UniProtKB-KW"/>
</dbReference>
<dbReference type="PANTHER" id="PTHR47683">
    <property type="entry name" value="PSEUDOURIDINE SYNTHASE FAMILY PROTEIN-RELATED"/>
    <property type="match status" value="1"/>
</dbReference>
<dbReference type="InterPro" id="IPR000748">
    <property type="entry name" value="PsdUridine_synth_RsuA/RluB/E/F"/>
</dbReference>
<feature type="compositionally biased region" description="Polar residues" evidence="4">
    <location>
        <begin position="32"/>
        <end position="46"/>
    </location>
</feature>
<dbReference type="CDD" id="cd00165">
    <property type="entry name" value="S4"/>
    <property type="match status" value="1"/>
</dbReference>
<feature type="domain" description="RNA-binding S4" evidence="5">
    <location>
        <begin position="70"/>
        <end position="132"/>
    </location>
</feature>
<dbReference type="RefSeq" id="WP_139066431.1">
    <property type="nucleotide sequence ID" value="NZ_CP040812.1"/>
</dbReference>
<dbReference type="AlphaFoldDB" id="A0A5B7X393"/>
<proteinExistence type="inferred from homology"/>
<dbReference type="InterPro" id="IPR042092">
    <property type="entry name" value="PsdUridine_s_RsuA/RluB/E/F_cat"/>
</dbReference>
<evidence type="ECO:0000256" key="3">
    <source>
        <dbReference type="PROSITE-ProRule" id="PRU00182"/>
    </source>
</evidence>
<dbReference type="EMBL" id="CP040812">
    <property type="protein sequence ID" value="QCY69867.1"/>
    <property type="molecule type" value="Genomic_DNA"/>
</dbReference>
<accession>A0A5B7X393</accession>
<reference evidence="6 7" key="1">
    <citation type="submission" date="2019-06" db="EMBL/GenBank/DDBJ databases">
        <title>Complete genome sequence of Antarcticibacterium flavum KCTC 52984T from an Antarctic marine sediment.</title>
        <authorList>
            <person name="Lee Y.M."/>
            <person name="Shin S.C."/>
        </authorList>
    </citation>
    <scope>NUCLEOTIDE SEQUENCE [LARGE SCALE GENOMIC DNA]</scope>
    <source>
        <strain evidence="6 7">KCTC 52984</strain>
    </source>
</reference>
<dbReference type="Gene3D" id="3.30.70.580">
    <property type="entry name" value="Pseudouridine synthase I, catalytic domain, N-terminal subdomain"/>
    <property type="match status" value="1"/>
</dbReference>
<organism evidence="6 7">
    <name type="scientific">Antarcticibacterium flavum</name>
    <dbReference type="NCBI Taxonomy" id="2058175"/>
    <lineage>
        <taxon>Bacteria</taxon>
        <taxon>Pseudomonadati</taxon>
        <taxon>Bacteroidota</taxon>
        <taxon>Flavobacteriia</taxon>
        <taxon>Flavobacteriales</taxon>
        <taxon>Flavobacteriaceae</taxon>
        <taxon>Antarcticibacterium</taxon>
    </lineage>
</organism>
<dbReference type="PANTHER" id="PTHR47683:SF2">
    <property type="entry name" value="RNA-BINDING S4 DOMAIN-CONTAINING PROTEIN"/>
    <property type="match status" value="1"/>
</dbReference>
<dbReference type="KEGG" id="afla:FHG64_10885"/>
<dbReference type="Pfam" id="PF01479">
    <property type="entry name" value="S4"/>
    <property type="match status" value="1"/>
</dbReference>
<sequence length="302" mass="32768">MSRNDKSSGKTYGGRQGGGERKPKGGPRGDSPGNQNTAPRSGSSKKSMARGNAPVGPTGSKPAAKKDDGMRLNKYVANSGVCSRRDADIYIAAGNVTVNGKPVTEMGYKVKPGDEVKFDGQKLNPEKPEYILLNKPRGFFTTGSTEKGSKTVMDLISKATKAKVVPVGKLDRQASGLLLFTNDGTLEKQLGKPKNGIRQIYHVELTKPVAQDDLDKISAGITLEDGKVKVQEVSYVDGRPKNEIGLEINSVKPHVVQRMFKSLGYEVEKLDRVVFGGLTKKDLPRGNWRVLTKQEVINIKML</sequence>
<dbReference type="InterPro" id="IPR020094">
    <property type="entry name" value="TruA/RsuA/RluB/E/F_N"/>
</dbReference>
<comment type="similarity">
    <text evidence="1">Belongs to the pseudouridine synthase RsuA family.</text>
</comment>
<dbReference type="InterPro" id="IPR020103">
    <property type="entry name" value="PsdUridine_synth_cat_dom_sf"/>
</dbReference>
<dbReference type="Pfam" id="PF00849">
    <property type="entry name" value="PseudoU_synth_2"/>
    <property type="match status" value="1"/>
</dbReference>
<dbReference type="InterPro" id="IPR050343">
    <property type="entry name" value="RsuA_PseudoU_synthase"/>
</dbReference>
<evidence type="ECO:0000259" key="5">
    <source>
        <dbReference type="SMART" id="SM00363"/>
    </source>
</evidence>
<name>A0A5B7X393_9FLAO</name>
<keyword evidence="3" id="KW-0694">RNA-binding</keyword>
<dbReference type="FunFam" id="3.10.290.10:FF:000003">
    <property type="entry name" value="Pseudouridine synthase"/>
    <property type="match status" value="1"/>
</dbReference>
<evidence type="ECO:0000256" key="2">
    <source>
        <dbReference type="ARBA" id="ARBA00023235"/>
    </source>
</evidence>
<dbReference type="SUPFAM" id="SSF55174">
    <property type="entry name" value="Alpha-L RNA-binding motif"/>
    <property type="match status" value="1"/>
</dbReference>
<evidence type="ECO:0000313" key="7">
    <source>
        <dbReference type="Proteomes" id="UP000309016"/>
    </source>
</evidence>
<feature type="region of interest" description="Disordered" evidence="4">
    <location>
        <begin position="1"/>
        <end position="67"/>
    </location>
</feature>
<dbReference type="InterPro" id="IPR002942">
    <property type="entry name" value="S4_RNA-bd"/>
</dbReference>
<evidence type="ECO:0000256" key="4">
    <source>
        <dbReference type="SAM" id="MobiDB-lite"/>
    </source>
</evidence>
<dbReference type="GO" id="GO:0120159">
    <property type="term" value="F:rRNA pseudouridine synthase activity"/>
    <property type="evidence" value="ECO:0007669"/>
    <property type="project" value="UniProtKB-ARBA"/>
</dbReference>
<dbReference type="OrthoDB" id="9807213at2"/>
<dbReference type="GO" id="GO:0000455">
    <property type="term" value="P:enzyme-directed rRNA pseudouridine synthesis"/>
    <property type="evidence" value="ECO:0007669"/>
    <property type="project" value="UniProtKB-ARBA"/>
</dbReference>
<keyword evidence="7" id="KW-1185">Reference proteome</keyword>
<keyword evidence="2" id="KW-0413">Isomerase</keyword>
<dbReference type="InterPro" id="IPR006145">
    <property type="entry name" value="PsdUridine_synth_RsuA/RluA"/>
</dbReference>
<dbReference type="SMART" id="SM00363">
    <property type="entry name" value="S4"/>
    <property type="match status" value="1"/>
</dbReference>
<dbReference type="Gene3D" id="3.10.290.10">
    <property type="entry name" value="RNA-binding S4 domain"/>
    <property type="match status" value="1"/>
</dbReference>
<dbReference type="PROSITE" id="PS50889">
    <property type="entry name" value="S4"/>
    <property type="match status" value="1"/>
</dbReference>
<protein>
    <submittedName>
        <fullName evidence="6">rRNA pseudouridine synthase</fullName>
    </submittedName>
</protein>
<dbReference type="SUPFAM" id="SSF55120">
    <property type="entry name" value="Pseudouridine synthase"/>
    <property type="match status" value="1"/>
</dbReference>
<dbReference type="NCBIfam" id="TIGR00093">
    <property type="entry name" value="pseudouridine synthase"/>
    <property type="match status" value="1"/>
</dbReference>
<gene>
    <name evidence="6" type="ORF">FHG64_10885</name>
</gene>
<evidence type="ECO:0000256" key="1">
    <source>
        <dbReference type="ARBA" id="ARBA00008348"/>
    </source>
</evidence>